<dbReference type="AlphaFoldDB" id="A0A392NR78"/>
<dbReference type="Proteomes" id="UP000265520">
    <property type="component" value="Unassembled WGS sequence"/>
</dbReference>
<keyword evidence="2" id="KW-0456">Lyase</keyword>
<name>A0A392NR78_9FABA</name>
<feature type="non-terminal residue" evidence="3">
    <location>
        <position position="1"/>
    </location>
</feature>
<evidence type="ECO:0000313" key="4">
    <source>
        <dbReference type="Proteomes" id="UP000265520"/>
    </source>
</evidence>
<dbReference type="GO" id="GO:0005737">
    <property type="term" value="C:cytoplasm"/>
    <property type="evidence" value="ECO:0007669"/>
    <property type="project" value="TreeGrafter"/>
</dbReference>
<evidence type="ECO:0000313" key="3">
    <source>
        <dbReference type="EMBL" id="MCI02377.1"/>
    </source>
</evidence>
<dbReference type="EMBL" id="LXQA010048925">
    <property type="protein sequence ID" value="MCI02377.1"/>
    <property type="molecule type" value="Genomic_DNA"/>
</dbReference>
<reference evidence="3 4" key="1">
    <citation type="journal article" date="2018" name="Front. Plant Sci.">
        <title>Red Clover (Trifolium pratense) and Zigzag Clover (T. medium) - A Picture of Genomic Similarities and Differences.</title>
        <authorList>
            <person name="Dluhosova J."/>
            <person name="Istvanek J."/>
            <person name="Nedelnik J."/>
            <person name="Repkova J."/>
        </authorList>
    </citation>
    <scope>NUCLEOTIDE SEQUENCE [LARGE SCALE GENOMIC DNA]</scope>
    <source>
        <strain evidence="4">cv. 10/8</strain>
        <tissue evidence="3">Leaf</tissue>
    </source>
</reference>
<comment type="caution">
    <text evidence="3">The sequence shown here is derived from an EMBL/GenBank/DDBJ whole genome shotgun (WGS) entry which is preliminary data.</text>
</comment>
<dbReference type="PANTHER" id="PTHR12192">
    <property type="entry name" value="CATION TRANSPORT PROTEIN CHAC-RELATED"/>
    <property type="match status" value="1"/>
</dbReference>
<protein>
    <recommendedName>
        <fullName evidence="1">glutathione-specific gamma-glutamylcyclotransferase</fullName>
        <ecNumber evidence="1">4.3.2.7</ecNumber>
    </recommendedName>
</protein>
<dbReference type="PANTHER" id="PTHR12192:SF2">
    <property type="entry name" value="GLUTATHIONE-SPECIFIC GAMMA-GLUTAMYLCYCLOTRANSFERASE 2"/>
    <property type="match status" value="1"/>
</dbReference>
<dbReference type="GO" id="GO:0061928">
    <property type="term" value="F:glutathione specific gamma-glutamylcyclotransferase activity"/>
    <property type="evidence" value="ECO:0007669"/>
    <property type="project" value="UniProtKB-EC"/>
</dbReference>
<accession>A0A392NR78</accession>
<evidence type="ECO:0000256" key="1">
    <source>
        <dbReference type="ARBA" id="ARBA00012344"/>
    </source>
</evidence>
<sequence length="48" mass="5418">QIVQAEGPSGPNREYLFILENALLQIGSKDKHVIDLANEVRRIISEEN</sequence>
<organism evidence="3 4">
    <name type="scientific">Trifolium medium</name>
    <dbReference type="NCBI Taxonomy" id="97028"/>
    <lineage>
        <taxon>Eukaryota</taxon>
        <taxon>Viridiplantae</taxon>
        <taxon>Streptophyta</taxon>
        <taxon>Embryophyta</taxon>
        <taxon>Tracheophyta</taxon>
        <taxon>Spermatophyta</taxon>
        <taxon>Magnoliopsida</taxon>
        <taxon>eudicotyledons</taxon>
        <taxon>Gunneridae</taxon>
        <taxon>Pentapetalae</taxon>
        <taxon>rosids</taxon>
        <taxon>fabids</taxon>
        <taxon>Fabales</taxon>
        <taxon>Fabaceae</taxon>
        <taxon>Papilionoideae</taxon>
        <taxon>50 kb inversion clade</taxon>
        <taxon>NPAAA clade</taxon>
        <taxon>Hologalegina</taxon>
        <taxon>IRL clade</taxon>
        <taxon>Trifolieae</taxon>
        <taxon>Trifolium</taxon>
    </lineage>
</organism>
<keyword evidence="4" id="KW-1185">Reference proteome</keyword>
<dbReference type="GO" id="GO:0006751">
    <property type="term" value="P:glutathione catabolic process"/>
    <property type="evidence" value="ECO:0007669"/>
    <property type="project" value="InterPro"/>
</dbReference>
<dbReference type="Pfam" id="PF04752">
    <property type="entry name" value="ChaC"/>
    <property type="match status" value="1"/>
</dbReference>
<evidence type="ECO:0000256" key="2">
    <source>
        <dbReference type="ARBA" id="ARBA00023239"/>
    </source>
</evidence>
<proteinExistence type="predicted"/>
<dbReference type="InterPro" id="IPR006840">
    <property type="entry name" value="ChaC"/>
</dbReference>
<dbReference type="EC" id="4.3.2.7" evidence="1"/>